<evidence type="ECO:0000313" key="3">
    <source>
        <dbReference type="Proteomes" id="UP000019222"/>
    </source>
</evidence>
<feature type="domain" description="Antitoxin SocA-like Panacea" evidence="1">
    <location>
        <begin position="24"/>
        <end position="116"/>
    </location>
</feature>
<keyword evidence="3" id="KW-1185">Reference proteome</keyword>
<accession>W5Y3Y4</accession>
<dbReference type="HOGENOM" id="CLU_110683_0_1_11"/>
<sequence>MANILDVGQYIVELRGGRVDRHKLAKLCFFAQGWHLAWTGKPLTDSRFQAWKFGPVPTELGRFSMVAEGSNDVTGIVNGDSSRLSDYEHAVIASIVDFYGDMDFATLTKLSHGLSWEEARQGIPENAPSSENLSVTTMLEEFSHLVHDGGELPQAPTLNEDLDLEAALAASELVEADWKATFHLLATR</sequence>
<dbReference type="EMBL" id="CP004353">
    <property type="protein sequence ID" value="AHI23922.1"/>
    <property type="molecule type" value="Genomic_DNA"/>
</dbReference>
<dbReference type="Pfam" id="PF13274">
    <property type="entry name" value="SocA_Panacea"/>
    <property type="match status" value="1"/>
</dbReference>
<evidence type="ECO:0000313" key="2">
    <source>
        <dbReference type="EMBL" id="AHI23922.1"/>
    </source>
</evidence>
<dbReference type="RefSeq" id="WP_025253894.1">
    <property type="nucleotide sequence ID" value="NZ_CP004353.1"/>
</dbReference>
<dbReference type="PATRIC" id="fig|1224164.3.peg.2567"/>
<dbReference type="InterPro" id="IPR025272">
    <property type="entry name" value="SocA_Panacea"/>
</dbReference>
<dbReference type="AlphaFoldDB" id="W5Y3Y4"/>
<protein>
    <recommendedName>
        <fullName evidence="1">Antitoxin SocA-like Panacea domain-containing protein</fullName>
    </recommendedName>
</protein>
<dbReference type="KEGG" id="cvt:B843_12730"/>
<evidence type="ECO:0000259" key="1">
    <source>
        <dbReference type="Pfam" id="PF13274"/>
    </source>
</evidence>
<reference evidence="2 3" key="1">
    <citation type="submission" date="2013-02" db="EMBL/GenBank/DDBJ databases">
        <title>The complete genome sequence of Corynebacterium vitaeruminis DSM 20294.</title>
        <authorList>
            <person name="Ruckert C."/>
            <person name="Albersmeier A."/>
            <person name="Kalinowski J."/>
        </authorList>
    </citation>
    <scope>NUCLEOTIDE SEQUENCE [LARGE SCALE GENOMIC DNA]</scope>
    <source>
        <strain evidence="3">ATCC 10234</strain>
    </source>
</reference>
<organism evidence="2 3">
    <name type="scientific">Corynebacterium vitaeruminis DSM 20294</name>
    <dbReference type="NCBI Taxonomy" id="1224164"/>
    <lineage>
        <taxon>Bacteria</taxon>
        <taxon>Bacillati</taxon>
        <taxon>Actinomycetota</taxon>
        <taxon>Actinomycetes</taxon>
        <taxon>Mycobacteriales</taxon>
        <taxon>Corynebacteriaceae</taxon>
        <taxon>Corynebacterium</taxon>
    </lineage>
</organism>
<dbReference type="Proteomes" id="UP000019222">
    <property type="component" value="Chromosome"/>
</dbReference>
<dbReference type="eggNOG" id="COG3600">
    <property type="taxonomic scope" value="Bacteria"/>
</dbReference>
<gene>
    <name evidence="2" type="ORF">B843_12730</name>
</gene>
<name>W5Y3Y4_9CORY</name>
<proteinExistence type="predicted"/>